<keyword evidence="3" id="KW-1185">Reference proteome</keyword>
<comment type="caution">
    <text evidence="2">The sequence shown here is derived from an EMBL/GenBank/DDBJ whole genome shotgun (WGS) entry which is preliminary data.</text>
</comment>
<evidence type="ECO:0000313" key="3">
    <source>
        <dbReference type="Proteomes" id="UP001597214"/>
    </source>
</evidence>
<dbReference type="EMBL" id="JBHUEM010000046">
    <property type="protein sequence ID" value="MFD1738686.1"/>
    <property type="molecule type" value="Genomic_DNA"/>
</dbReference>
<sequence length="88" mass="10454">MEKNIKDVNFSEKDTWKIEAMENEVERQKEFLWLLFSAVTVSIFLLVYKLRNRMIFWKAIIESNIISSVLFPIFHISSSLNRISNLIS</sequence>
<evidence type="ECO:0000256" key="1">
    <source>
        <dbReference type="SAM" id="Phobius"/>
    </source>
</evidence>
<keyword evidence="1" id="KW-0472">Membrane</keyword>
<dbReference type="Proteomes" id="UP001597214">
    <property type="component" value="Unassembled WGS sequence"/>
</dbReference>
<proteinExistence type="predicted"/>
<evidence type="ECO:0000313" key="2">
    <source>
        <dbReference type="EMBL" id="MFD1738686.1"/>
    </source>
</evidence>
<name>A0ABW4LW00_9BACI</name>
<accession>A0ABW4LW00</accession>
<gene>
    <name evidence="2" type="ORF">ACFSCX_19385</name>
</gene>
<protein>
    <submittedName>
        <fullName evidence="2">Uncharacterized protein</fullName>
    </submittedName>
</protein>
<feature type="transmembrane region" description="Helical" evidence="1">
    <location>
        <begin position="55"/>
        <end position="76"/>
    </location>
</feature>
<organism evidence="2 3">
    <name type="scientific">Bacillus salitolerans</name>
    <dbReference type="NCBI Taxonomy" id="1437434"/>
    <lineage>
        <taxon>Bacteria</taxon>
        <taxon>Bacillati</taxon>
        <taxon>Bacillota</taxon>
        <taxon>Bacilli</taxon>
        <taxon>Bacillales</taxon>
        <taxon>Bacillaceae</taxon>
        <taxon>Bacillus</taxon>
    </lineage>
</organism>
<keyword evidence="1" id="KW-0812">Transmembrane</keyword>
<dbReference type="RefSeq" id="WP_377929900.1">
    <property type="nucleotide sequence ID" value="NZ_JBHUEM010000046.1"/>
</dbReference>
<keyword evidence="1" id="KW-1133">Transmembrane helix</keyword>
<reference evidence="3" key="1">
    <citation type="journal article" date="2019" name="Int. J. Syst. Evol. Microbiol.">
        <title>The Global Catalogue of Microorganisms (GCM) 10K type strain sequencing project: providing services to taxonomists for standard genome sequencing and annotation.</title>
        <authorList>
            <consortium name="The Broad Institute Genomics Platform"/>
            <consortium name="The Broad Institute Genome Sequencing Center for Infectious Disease"/>
            <person name="Wu L."/>
            <person name="Ma J."/>
        </authorList>
    </citation>
    <scope>NUCLEOTIDE SEQUENCE [LARGE SCALE GENOMIC DNA]</scope>
    <source>
        <strain evidence="3">CCUG 49339</strain>
    </source>
</reference>
<feature type="transmembrane region" description="Helical" evidence="1">
    <location>
        <begin position="31"/>
        <end position="48"/>
    </location>
</feature>